<dbReference type="Proteomes" id="UP000838878">
    <property type="component" value="Chromosome 8"/>
</dbReference>
<protein>
    <submittedName>
        <fullName evidence="2">Uncharacterized protein</fullName>
    </submittedName>
</protein>
<evidence type="ECO:0000256" key="1">
    <source>
        <dbReference type="SAM" id="MobiDB-lite"/>
    </source>
</evidence>
<evidence type="ECO:0000313" key="3">
    <source>
        <dbReference type="Proteomes" id="UP000838878"/>
    </source>
</evidence>
<feature type="region of interest" description="Disordered" evidence="1">
    <location>
        <begin position="1"/>
        <end position="20"/>
    </location>
</feature>
<proteinExistence type="predicted"/>
<gene>
    <name evidence="2" type="ORF">BINO364_LOCUS15253</name>
</gene>
<dbReference type="AlphaFoldDB" id="A0A8J9VY12"/>
<feature type="non-terminal residue" evidence="2">
    <location>
        <position position="120"/>
    </location>
</feature>
<keyword evidence="3" id="KW-1185">Reference proteome</keyword>
<sequence length="120" mass="13202">MYDLARDESDAGTSPWTHHPSGVRVAQGTLKFLILRSNVLNCSPLLFAIQTVRMSVSHTNALLSHAPRTRIVSRRPRRPAREASDALIRDTVDPSSNNALVVKIPLGLTDDRSALLSLIH</sequence>
<accession>A0A8J9VY12</accession>
<organism evidence="2 3">
    <name type="scientific">Brenthis ino</name>
    <name type="common">lesser marbled fritillary</name>
    <dbReference type="NCBI Taxonomy" id="405034"/>
    <lineage>
        <taxon>Eukaryota</taxon>
        <taxon>Metazoa</taxon>
        <taxon>Ecdysozoa</taxon>
        <taxon>Arthropoda</taxon>
        <taxon>Hexapoda</taxon>
        <taxon>Insecta</taxon>
        <taxon>Pterygota</taxon>
        <taxon>Neoptera</taxon>
        <taxon>Endopterygota</taxon>
        <taxon>Lepidoptera</taxon>
        <taxon>Glossata</taxon>
        <taxon>Ditrysia</taxon>
        <taxon>Papilionoidea</taxon>
        <taxon>Nymphalidae</taxon>
        <taxon>Heliconiinae</taxon>
        <taxon>Argynnini</taxon>
        <taxon>Brenthis</taxon>
    </lineage>
</organism>
<evidence type="ECO:0000313" key="2">
    <source>
        <dbReference type="EMBL" id="CAH0730255.1"/>
    </source>
</evidence>
<reference evidence="2" key="1">
    <citation type="submission" date="2021-12" db="EMBL/GenBank/DDBJ databases">
        <authorList>
            <person name="Martin H S."/>
        </authorList>
    </citation>
    <scope>NUCLEOTIDE SEQUENCE</scope>
</reference>
<dbReference type="EMBL" id="OV170228">
    <property type="protein sequence ID" value="CAH0730255.1"/>
    <property type="molecule type" value="Genomic_DNA"/>
</dbReference>
<name>A0A8J9VY12_9NEOP</name>